<proteinExistence type="predicted"/>
<feature type="coiled-coil region" evidence="1">
    <location>
        <begin position="64"/>
        <end position="101"/>
    </location>
</feature>
<dbReference type="InterPro" id="IPR032675">
    <property type="entry name" value="LRR_dom_sf"/>
</dbReference>
<feature type="compositionally biased region" description="Acidic residues" evidence="2">
    <location>
        <begin position="474"/>
        <end position="488"/>
    </location>
</feature>
<keyword evidence="1" id="KW-0175">Coiled coil</keyword>
<evidence type="ECO:0000313" key="4">
    <source>
        <dbReference type="Proteomes" id="UP000799118"/>
    </source>
</evidence>
<evidence type="ECO:0008006" key="5">
    <source>
        <dbReference type="Google" id="ProtNLM"/>
    </source>
</evidence>
<dbReference type="Proteomes" id="UP000799118">
    <property type="component" value="Unassembled WGS sequence"/>
</dbReference>
<reference evidence="3" key="1">
    <citation type="journal article" date="2019" name="Environ. Microbiol.">
        <title>Fungal ecological strategies reflected in gene transcription - a case study of two litter decomposers.</title>
        <authorList>
            <person name="Barbi F."/>
            <person name="Kohler A."/>
            <person name="Barry K."/>
            <person name="Baskaran P."/>
            <person name="Daum C."/>
            <person name="Fauchery L."/>
            <person name="Ihrmark K."/>
            <person name="Kuo A."/>
            <person name="LaButti K."/>
            <person name="Lipzen A."/>
            <person name="Morin E."/>
            <person name="Grigoriev I.V."/>
            <person name="Henrissat B."/>
            <person name="Lindahl B."/>
            <person name="Martin F."/>
        </authorList>
    </citation>
    <scope>NUCLEOTIDE SEQUENCE</scope>
    <source>
        <strain evidence="3">JB14</strain>
    </source>
</reference>
<dbReference type="Gene3D" id="3.80.10.10">
    <property type="entry name" value="Ribonuclease Inhibitor"/>
    <property type="match status" value="1"/>
</dbReference>
<dbReference type="SUPFAM" id="SSF52047">
    <property type="entry name" value="RNI-like"/>
    <property type="match status" value="1"/>
</dbReference>
<gene>
    <name evidence="3" type="ORF">BT96DRAFT_912853</name>
</gene>
<protein>
    <recommendedName>
        <fullName evidence="5">F-box domain-containing protein</fullName>
    </recommendedName>
</protein>
<name>A0A6A4ICP9_9AGAR</name>
<dbReference type="EMBL" id="ML769386">
    <property type="protein sequence ID" value="KAE9409942.1"/>
    <property type="molecule type" value="Genomic_DNA"/>
</dbReference>
<dbReference type="OrthoDB" id="3365698at2759"/>
<dbReference type="AlphaFoldDB" id="A0A6A4ICP9"/>
<keyword evidence="4" id="KW-1185">Reference proteome</keyword>
<evidence type="ECO:0000256" key="2">
    <source>
        <dbReference type="SAM" id="MobiDB-lite"/>
    </source>
</evidence>
<evidence type="ECO:0000256" key="1">
    <source>
        <dbReference type="SAM" id="Coils"/>
    </source>
</evidence>
<evidence type="ECO:0000313" key="3">
    <source>
        <dbReference type="EMBL" id="KAE9409942.1"/>
    </source>
</evidence>
<sequence>MTHFDKSIAQHNWPKERVTTHLCTKCGDSFQLDLHELKYDETIRRVRSGEYLNDSERAVYSKLLDGAQTDLNRCQSALRRLQDLSREIEAQQELLEAYMAGIRSVMSPVHNLPLELLGEFFKYICCDDIGANRILEDGKPRLPTLTLGRVCIRWYNLVTSMPALWSSFGSQALGNPSTPSLFSMFLRRSCSHPIELEIQDHCPEPSIDCLSSLTASESSNRWRHVRIAASGSFVEDILQSLIDGGQGLPGLVSLSLRSSIETEILFPATCPSLRSLTLHWVPLNLEYHRPMIAHLKLVSLNPTEVARVILHCPNLRDLEVKELVQQKKNLALPNISCNAAKFTIDFEGADLDAPGQFLNSLTFPKLTNLQLSDLRCYEITSYVTPLCSMLERSQHRVTHLTIRAIPFTVDEVLQFFFCVPSVTTLEVEETLPYLDRSGVYLVLKSLIAPLHHSQELYQAKNCDEGKEFENRGEDVDEPDDGEDEENLDKDDKEMRIDVFEGKYSLPRLKDLRLVIRPRNKLLLELVHSRWRPLSGATEPSAVDSDGSVVCLQKVSVRYPGEVGKSTRKRLEALQESLEKFKEDGMDVEVIIPSK</sequence>
<feature type="region of interest" description="Disordered" evidence="2">
    <location>
        <begin position="468"/>
        <end position="491"/>
    </location>
</feature>
<accession>A0A6A4ICP9</accession>
<organism evidence="3 4">
    <name type="scientific">Gymnopus androsaceus JB14</name>
    <dbReference type="NCBI Taxonomy" id="1447944"/>
    <lineage>
        <taxon>Eukaryota</taxon>
        <taxon>Fungi</taxon>
        <taxon>Dikarya</taxon>
        <taxon>Basidiomycota</taxon>
        <taxon>Agaricomycotina</taxon>
        <taxon>Agaricomycetes</taxon>
        <taxon>Agaricomycetidae</taxon>
        <taxon>Agaricales</taxon>
        <taxon>Marasmiineae</taxon>
        <taxon>Omphalotaceae</taxon>
        <taxon>Gymnopus</taxon>
    </lineage>
</organism>